<dbReference type="EMBL" id="MNAD01000735">
    <property type="protein sequence ID" value="OJT10777.1"/>
    <property type="molecule type" value="Genomic_DNA"/>
</dbReference>
<evidence type="ECO:0000313" key="2">
    <source>
        <dbReference type="EMBL" id="OJT10777.1"/>
    </source>
</evidence>
<keyword evidence="3" id="KW-1185">Reference proteome</keyword>
<feature type="signal peptide" evidence="1">
    <location>
        <begin position="1"/>
        <end position="23"/>
    </location>
</feature>
<reference evidence="2 3" key="1">
    <citation type="submission" date="2016-10" db="EMBL/GenBank/DDBJ databases">
        <title>Genome sequence of the basidiomycete white-rot fungus Trametes pubescens.</title>
        <authorList>
            <person name="Makela M.R."/>
            <person name="Granchi Z."/>
            <person name="Peng M."/>
            <person name="De Vries R.P."/>
            <person name="Grigoriev I."/>
            <person name="Riley R."/>
            <person name="Hilden K."/>
        </authorList>
    </citation>
    <scope>NUCLEOTIDE SEQUENCE [LARGE SCALE GENOMIC DNA]</scope>
    <source>
        <strain evidence="2 3">FBCC735</strain>
    </source>
</reference>
<name>A0A1M2VT54_TRAPU</name>
<evidence type="ECO:0000313" key="3">
    <source>
        <dbReference type="Proteomes" id="UP000184267"/>
    </source>
</evidence>
<comment type="caution">
    <text evidence="2">The sequence shown here is derived from an EMBL/GenBank/DDBJ whole genome shotgun (WGS) entry which is preliminary data.</text>
</comment>
<feature type="chain" id="PRO_5012431369" evidence="1">
    <location>
        <begin position="24"/>
        <end position="108"/>
    </location>
</feature>
<accession>A0A1M2VT54</accession>
<sequence>MQFTASLLAFAALALTSVGTVAAAEQHPAQDAPHPEHATTLWKPTATVVVTHTFTGSRIEHVWTTVSPYFHDTTVPFTWTQTQTQTQYTPIITDVPEARRHARDFGSS</sequence>
<evidence type="ECO:0000256" key="1">
    <source>
        <dbReference type="SAM" id="SignalP"/>
    </source>
</evidence>
<proteinExistence type="predicted"/>
<protein>
    <submittedName>
        <fullName evidence="2">Uncharacterized protein</fullName>
    </submittedName>
</protein>
<dbReference type="OMA" id="HATTIWK"/>
<dbReference type="OrthoDB" id="2729292at2759"/>
<dbReference type="Proteomes" id="UP000184267">
    <property type="component" value="Unassembled WGS sequence"/>
</dbReference>
<gene>
    <name evidence="2" type="ORF">TRAPUB_12719</name>
</gene>
<organism evidence="2 3">
    <name type="scientific">Trametes pubescens</name>
    <name type="common">White-rot fungus</name>
    <dbReference type="NCBI Taxonomy" id="154538"/>
    <lineage>
        <taxon>Eukaryota</taxon>
        <taxon>Fungi</taxon>
        <taxon>Dikarya</taxon>
        <taxon>Basidiomycota</taxon>
        <taxon>Agaricomycotina</taxon>
        <taxon>Agaricomycetes</taxon>
        <taxon>Polyporales</taxon>
        <taxon>Polyporaceae</taxon>
        <taxon>Trametes</taxon>
    </lineage>
</organism>
<dbReference type="AlphaFoldDB" id="A0A1M2VT54"/>
<keyword evidence="1" id="KW-0732">Signal</keyword>